<reference evidence="2 3" key="1">
    <citation type="submission" date="2023-07" db="EMBL/GenBank/DDBJ databases">
        <title>Sequencing the genomes of 1000 actinobacteria strains.</title>
        <authorList>
            <person name="Klenk H.-P."/>
        </authorList>
    </citation>
    <scope>NUCLEOTIDE SEQUENCE [LARGE SCALE GENOMIC DNA]</scope>
    <source>
        <strain evidence="2 3">DSM 14555</strain>
    </source>
</reference>
<evidence type="ECO:0000313" key="2">
    <source>
        <dbReference type="EMBL" id="MDR6269976.1"/>
    </source>
</evidence>
<feature type="transmembrane region" description="Helical" evidence="1">
    <location>
        <begin position="25"/>
        <end position="45"/>
    </location>
</feature>
<dbReference type="RefSeq" id="WP_309798716.1">
    <property type="nucleotide sequence ID" value="NZ_BAAAHY010000005.1"/>
</dbReference>
<proteinExistence type="predicted"/>
<sequence length="191" mass="20023">MANFPAPPPLPPEQTGTGKKRGGRVLGIIVAVFGLIVLLVGITVFNSSSSGKNQAMGLQQSGLSGTVTDARIFIALDFSDGPATPPTARELELTYRGADGSSRTGITLHYPKIDLSIYDKDGWYSDFDTKPQIVGQEVRYSADPPVVELASQLDAQANAGWNGGNIFGLVFGCFGAIVLLGGVLTALRGKP</sequence>
<name>A0ABU1JF05_9MICC</name>
<organism evidence="2 3">
    <name type="scientific">Arthrobacter russicus</name>
    <dbReference type="NCBI Taxonomy" id="172040"/>
    <lineage>
        <taxon>Bacteria</taxon>
        <taxon>Bacillati</taxon>
        <taxon>Actinomycetota</taxon>
        <taxon>Actinomycetes</taxon>
        <taxon>Micrococcales</taxon>
        <taxon>Micrococcaceae</taxon>
        <taxon>Arthrobacter</taxon>
    </lineage>
</organism>
<keyword evidence="1" id="KW-1133">Transmembrane helix</keyword>
<protein>
    <recommendedName>
        <fullName evidence="4">DUF3592 domain-containing protein</fullName>
    </recommendedName>
</protein>
<evidence type="ECO:0000313" key="3">
    <source>
        <dbReference type="Proteomes" id="UP001185069"/>
    </source>
</evidence>
<keyword evidence="1" id="KW-0472">Membrane</keyword>
<comment type="caution">
    <text evidence="2">The sequence shown here is derived from an EMBL/GenBank/DDBJ whole genome shotgun (WGS) entry which is preliminary data.</text>
</comment>
<evidence type="ECO:0008006" key="4">
    <source>
        <dbReference type="Google" id="ProtNLM"/>
    </source>
</evidence>
<gene>
    <name evidence="2" type="ORF">JOE69_002214</name>
</gene>
<feature type="transmembrane region" description="Helical" evidence="1">
    <location>
        <begin position="166"/>
        <end position="187"/>
    </location>
</feature>
<dbReference type="EMBL" id="JAVDQF010000001">
    <property type="protein sequence ID" value="MDR6269976.1"/>
    <property type="molecule type" value="Genomic_DNA"/>
</dbReference>
<evidence type="ECO:0000256" key="1">
    <source>
        <dbReference type="SAM" id="Phobius"/>
    </source>
</evidence>
<keyword evidence="1" id="KW-0812">Transmembrane</keyword>
<dbReference type="Proteomes" id="UP001185069">
    <property type="component" value="Unassembled WGS sequence"/>
</dbReference>
<keyword evidence="3" id="KW-1185">Reference proteome</keyword>
<accession>A0ABU1JF05</accession>